<sequence length="132" mass="15071">MRYLIIFLVFVLPAYAVPDQQLSPDAFEQYVTGKTLYYGEPGARPYGAEEYLPGRRVRWSFLNGECIEGQWFVDMDLICFVYEDNPEPQCWSFYKDGGGIVAMFENDPNSTTLYELQNASEPLRCLGPDVGV</sequence>
<evidence type="ECO:0000313" key="3">
    <source>
        <dbReference type="Proteomes" id="UP000777935"/>
    </source>
</evidence>
<comment type="caution">
    <text evidence="2">The sequence shown here is derived from an EMBL/GenBank/DDBJ whole genome shotgun (WGS) entry which is preliminary data.</text>
</comment>
<accession>A0ABX2IU95</accession>
<dbReference type="Proteomes" id="UP000777935">
    <property type="component" value="Unassembled WGS sequence"/>
</dbReference>
<keyword evidence="3" id="KW-1185">Reference proteome</keyword>
<keyword evidence="1" id="KW-0732">Signal</keyword>
<organism evidence="2 3">
    <name type="scientific">Parasulfitobacter algicola</name>
    <dbReference type="NCBI Taxonomy" id="2614809"/>
    <lineage>
        <taxon>Bacteria</taxon>
        <taxon>Pseudomonadati</taxon>
        <taxon>Pseudomonadota</taxon>
        <taxon>Alphaproteobacteria</taxon>
        <taxon>Rhodobacterales</taxon>
        <taxon>Roseobacteraceae</taxon>
        <taxon>Parasulfitobacter</taxon>
    </lineage>
</organism>
<dbReference type="EMBL" id="JABUFE010000013">
    <property type="protein sequence ID" value="NSX56474.1"/>
    <property type="molecule type" value="Genomic_DNA"/>
</dbReference>
<proteinExistence type="predicted"/>
<evidence type="ECO:0000256" key="1">
    <source>
        <dbReference type="SAM" id="SignalP"/>
    </source>
</evidence>
<evidence type="ECO:0000313" key="2">
    <source>
        <dbReference type="EMBL" id="NSX56474.1"/>
    </source>
</evidence>
<feature type="chain" id="PRO_5046757741" evidence="1">
    <location>
        <begin position="17"/>
        <end position="132"/>
    </location>
</feature>
<reference evidence="2 3" key="1">
    <citation type="submission" date="2020-06" db="EMBL/GenBank/DDBJ databases">
        <title>Sulfitobacter algicola sp. nov., isolated from green algae.</title>
        <authorList>
            <person name="Wang C."/>
        </authorList>
    </citation>
    <scope>NUCLEOTIDE SEQUENCE [LARGE SCALE GENOMIC DNA]</scope>
    <source>
        <strain evidence="2 3">1151</strain>
    </source>
</reference>
<dbReference type="RefSeq" id="WP_174139626.1">
    <property type="nucleotide sequence ID" value="NZ_JABUFE010000013.1"/>
</dbReference>
<name>A0ABX2IU95_9RHOB</name>
<protein>
    <submittedName>
        <fullName evidence="2">Uncharacterized protein</fullName>
    </submittedName>
</protein>
<feature type="signal peptide" evidence="1">
    <location>
        <begin position="1"/>
        <end position="16"/>
    </location>
</feature>
<gene>
    <name evidence="2" type="ORF">HRQ87_16930</name>
</gene>